<comment type="cofactor">
    <cofactor evidence="1">
        <name>Co(2+)</name>
        <dbReference type="ChEBI" id="CHEBI:48828"/>
    </cofactor>
</comment>
<dbReference type="EMBL" id="KZ305043">
    <property type="protein sequence ID" value="PIA39928.1"/>
    <property type="molecule type" value="Genomic_DNA"/>
</dbReference>
<evidence type="ECO:0000256" key="1">
    <source>
        <dbReference type="ARBA" id="ARBA00001941"/>
    </source>
</evidence>
<dbReference type="PANTHER" id="PTHR43808">
    <property type="entry name" value="ACETYLORNITHINE DEACETYLASE"/>
    <property type="match status" value="1"/>
</dbReference>
<evidence type="ECO:0000256" key="10">
    <source>
        <dbReference type="ARBA" id="ARBA00022723"/>
    </source>
</evidence>
<name>A0A2G5D8U2_AQUCA</name>
<gene>
    <name evidence="16" type="ORF">AQUCO_02600401v1</name>
</gene>
<organism evidence="16 17">
    <name type="scientific">Aquilegia coerulea</name>
    <name type="common">Rocky mountain columbine</name>
    <dbReference type="NCBI Taxonomy" id="218851"/>
    <lineage>
        <taxon>Eukaryota</taxon>
        <taxon>Viridiplantae</taxon>
        <taxon>Streptophyta</taxon>
        <taxon>Embryophyta</taxon>
        <taxon>Tracheophyta</taxon>
        <taxon>Spermatophyta</taxon>
        <taxon>Magnoliopsida</taxon>
        <taxon>Ranunculales</taxon>
        <taxon>Ranunculaceae</taxon>
        <taxon>Thalictroideae</taxon>
        <taxon>Aquilegia</taxon>
    </lineage>
</organism>
<comment type="cofactor">
    <cofactor evidence="2">
        <name>Zn(2+)</name>
        <dbReference type="ChEBI" id="CHEBI:29105"/>
    </cofactor>
</comment>
<keyword evidence="13" id="KW-0170">Cobalt</keyword>
<dbReference type="InParanoid" id="A0A2G5D8U2"/>
<evidence type="ECO:0000256" key="7">
    <source>
        <dbReference type="ARBA" id="ARBA00014177"/>
    </source>
</evidence>
<comment type="catalytic activity">
    <reaction evidence="14">
        <text>N(2)-acetyl-L-ornithine + H2O = L-ornithine + acetate</text>
        <dbReference type="Rhea" id="RHEA:15941"/>
        <dbReference type="ChEBI" id="CHEBI:15377"/>
        <dbReference type="ChEBI" id="CHEBI:30089"/>
        <dbReference type="ChEBI" id="CHEBI:46911"/>
        <dbReference type="ChEBI" id="CHEBI:57805"/>
        <dbReference type="EC" id="3.5.1.16"/>
    </reaction>
</comment>
<dbReference type="SUPFAM" id="SSF53187">
    <property type="entry name" value="Zn-dependent exopeptidases"/>
    <property type="match status" value="1"/>
</dbReference>
<evidence type="ECO:0000313" key="16">
    <source>
        <dbReference type="EMBL" id="PIA39928.1"/>
    </source>
</evidence>
<reference evidence="16 17" key="1">
    <citation type="submission" date="2017-09" db="EMBL/GenBank/DDBJ databases">
        <title>WGS assembly of Aquilegia coerulea Goldsmith.</title>
        <authorList>
            <person name="Hodges S."/>
            <person name="Kramer E."/>
            <person name="Nordborg M."/>
            <person name="Tomkins J."/>
            <person name="Borevitz J."/>
            <person name="Derieg N."/>
            <person name="Yan J."/>
            <person name="Mihaltcheva S."/>
            <person name="Hayes R.D."/>
            <person name="Rokhsar D."/>
        </authorList>
    </citation>
    <scope>NUCLEOTIDE SEQUENCE [LARGE SCALE GENOMIC DNA]</scope>
    <source>
        <strain evidence="17">cv. Goldsmith</strain>
    </source>
</reference>
<proteinExistence type="inferred from homology"/>
<dbReference type="Proteomes" id="UP000230069">
    <property type="component" value="Unassembled WGS sequence"/>
</dbReference>
<evidence type="ECO:0000256" key="15">
    <source>
        <dbReference type="ARBA" id="ARBA00081906"/>
    </source>
</evidence>
<dbReference type="Gene3D" id="3.40.630.10">
    <property type="entry name" value="Zn peptidases"/>
    <property type="match status" value="1"/>
</dbReference>
<evidence type="ECO:0000256" key="6">
    <source>
        <dbReference type="ARBA" id="ARBA00011916"/>
    </source>
</evidence>
<evidence type="ECO:0000256" key="2">
    <source>
        <dbReference type="ARBA" id="ARBA00001947"/>
    </source>
</evidence>
<dbReference type="OrthoDB" id="7832001at2759"/>
<accession>A0A2G5D8U2</accession>
<dbReference type="Pfam" id="PF01546">
    <property type="entry name" value="Peptidase_M20"/>
    <property type="match status" value="1"/>
</dbReference>
<evidence type="ECO:0000313" key="17">
    <source>
        <dbReference type="Proteomes" id="UP000230069"/>
    </source>
</evidence>
<dbReference type="STRING" id="218851.A0A2G5D8U2"/>
<evidence type="ECO:0000256" key="4">
    <source>
        <dbReference type="ARBA" id="ARBA00005691"/>
    </source>
</evidence>
<comment type="similarity">
    <text evidence="4">Belongs to the peptidase M20A family. ArgE subfamily.</text>
</comment>
<dbReference type="AlphaFoldDB" id="A0A2G5D8U2"/>
<evidence type="ECO:0000256" key="9">
    <source>
        <dbReference type="ARBA" id="ARBA00022605"/>
    </source>
</evidence>
<dbReference type="GO" id="GO:0046872">
    <property type="term" value="F:metal ion binding"/>
    <property type="evidence" value="ECO:0007669"/>
    <property type="project" value="UniProtKB-KW"/>
</dbReference>
<keyword evidence="11" id="KW-0378">Hydrolase</keyword>
<evidence type="ECO:0000256" key="12">
    <source>
        <dbReference type="ARBA" id="ARBA00022833"/>
    </source>
</evidence>
<dbReference type="InterPro" id="IPR002933">
    <property type="entry name" value="Peptidase_M20"/>
</dbReference>
<comment type="pathway">
    <text evidence="3">Amino-acid biosynthesis; L-arginine biosynthesis; L-ornithine from N(2)-acetyl-L-ornithine (linear): step 1/1.</text>
</comment>
<dbReference type="GO" id="GO:0008777">
    <property type="term" value="F:acetylornithine deacetylase activity"/>
    <property type="evidence" value="ECO:0007669"/>
    <property type="project" value="UniProtKB-EC"/>
</dbReference>
<keyword evidence="8" id="KW-0055">Arginine biosynthesis</keyword>
<evidence type="ECO:0000256" key="8">
    <source>
        <dbReference type="ARBA" id="ARBA00022571"/>
    </source>
</evidence>
<protein>
    <recommendedName>
        <fullName evidence="7">Acetylornithine deacetylase</fullName>
        <ecNumber evidence="6">3.5.1.16</ecNumber>
    </recommendedName>
    <alternativeName>
        <fullName evidence="15">N-acetylornithinase</fullName>
    </alternativeName>
</protein>
<sequence>MGSSSSLKEIIGDLNRDSFVPLLSKLIGESKFLQNNPPELIPEENRVAKHVLDVLLPYSTTSNGGPLIINHVTYIQGRGNLIVEYPGTVPGKIVSFVGMHMDVVTANPQDWDFDPFSLTVDGDKLQGRGTTDCLGHVALVTELMRRLGETKPALRSSVVAVFIANEENSSIAGIGVDMLVKDGLLDKLKKGPLFWIDTADKQPCIGTGGMVSWNLHATGKLFHSGLAHKVPF</sequence>
<evidence type="ECO:0000256" key="5">
    <source>
        <dbReference type="ARBA" id="ARBA00011738"/>
    </source>
</evidence>
<evidence type="ECO:0000256" key="11">
    <source>
        <dbReference type="ARBA" id="ARBA00022801"/>
    </source>
</evidence>
<keyword evidence="17" id="KW-1185">Reference proteome</keyword>
<dbReference type="EC" id="3.5.1.16" evidence="6"/>
<dbReference type="InterPro" id="IPR050072">
    <property type="entry name" value="Peptidase_M20A"/>
</dbReference>
<comment type="subunit">
    <text evidence="5">Homodimer.</text>
</comment>
<dbReference type="FunCoup" id="A0A2G5D8U2">
    <property type="interactions" value="1053"/>
</dbReference>
<keyword evidence="10" id="KW-0479">Metal-binding</keyword>
<evidence type="ECO:0000256" key="14">
    <source>
        <dbReference type="ARBA" id="ARBA00050532"/>
    </source>
</evidence>
<keyword evidence="9" id="KW-0028">Amino-acid biosynthesis</keyword>
<dbReference type="GO" id="GO:0006526">
    <property type="term" value="P:L-arginine biosynthetic process"/>
    <property type="evidence" value="ECO:0007669"/>
    <property type="project" value="UniProtKB-KW"/>
</dbReference>
<evidence type="ECO:0000256" key="3">
    <source>
        <dbReference type="ARBA" id="ARBA00004867"/>
    </source>
</evidence>
<dbReference type="FunFam" id="3.40.630.10:FF:000119">
    <property type="entry name" value="Acetylornithine deacetylase, putative"/>
    <property type="match status" value="1"/>
</dbReference>
<evidence type="ECO:0000256" key="13">
    <source>
        <dbReference type="ARBA" id="ARBA00023285"/>
    </source>
</evidence>
<dbReference type="PANTHER" id="PTHR43808:SF3">
    <property type="entry name" value="ACETYLORNITHINE DEACETYLASE"/>
    <property type="match status" value="1"/>
</dbReference>
<keyword evidence="12" id="KW-0862">Zinc</keyword>